<dbReference type="Pfam" id="PF00383">
    <property type="entry name" value="dCMP_cyt_deam_1"/>
    <property type="match status" value="1"/>
</dbReference>
<evidence type="ECO:0000259" key="3">
    <source>
        <dbReference type="PROSITE" id="PS51747"/>
    </source>
</evidence>
<dbReference type="GO" id="GO:0016787">
    <property type="term" value="F:hydrolase activity"/>
    <property type="evidence" value="ECO:0007669"/>
    <property type="project" value="InterPro"/>
</dbReference>
<dbReference type="PANTHER" id="PTHR11079">
    <property type="entry name" value="CYTOSINE DEAMINASE FAMILY MEMBER"/>
    <property type="match status" value="1"/>
</dbReference>
<comment type="caution">
    <text evidence="4">The sequence shown here is derived from an EMBL/GenBank/DDBJ whole genome shotgun (WGS) entry which is preliminary data.</text>
</comment>
<dbReference type="PROSITE" id="PS51747">
    <property type="entry name" value="CYT_DCMP_DEAMINASES_2"/>
    <property type="match status" value="1"/>
</dbReference>
<evidence type="ECO:0000256" key="1">
    <source>
        <dbReference type="ARBA" id="ARBA00022723"/>
    </source>
</evidence>
<dbReference type="Gene3D" id="3.40.140.10">
    <property type="entry name" value="Cytidine Deaminase, domain 2"/>
    <property type="match status" value="1"/>
</dbReference>
<reference evidence="4" key="1">
    <citation type="submission" date="2019-11" db="EMBL/GenBank/DDBJ databases">
        <title>Microbial mats filling the niche in hypersaline microbial mats.</title>
        <authorList>
            <person name="Wong H.L."/>
            <person name="Macleod F.I."/>
            <person name="White R.A. III"/>
            <person name="Burns B.P."/>
        </authorList>
    </citation>
    <scope>NUCLEOTIDE SEQUENCE</scope>
    <source>
        <strain evidence="4">Rbin_158</strain>
    </source>
</reference>
<protein>
    <submittedName>
        <fullName evidence="4">Nucleoside deaminase</fullName>
    </submittedName>
</protein>
<sequence length="160" mass="17881">MKTAHQEERPMQHDQFIREALALAKRAAQAGNEPFGALLVHNGEIIMTAQNTQTTEHDCTRHAELNLVSYSMRRFSPAILSQSLLYTSTEPCIMCAGAIHWAGISTMVYSCSQVALEQLVGEDYHYIPSREVLERLQSQTRVVGPVLEDEGVRLLQELGV</sequence>
<dbReference type="GO" id="GO:0008270">
    <property type="term" value="F:zinc ion binding"/>
    <property type="evidence" value="ECO:0007669"/>
    <property type="project" value="InterPro"/>
</dbReference>
<dbReference type="SUPFAM" id="SSF53927">
    <property type="entry name" value="Cytidine deaminase-like"/>
    <property type="match status" value="1"/>
</dbReference>
<proteinExistence type="predicted"/>
<dbReference type="CDD" id="cd01285">
    <property type="entry name" value="nucleoside_deaminase"/>
    <property type="match status" value="1"/>
</dbReference>
<dbReference type="EMBL" id="WJJP01000109">
    <property type="protein sequence ID" value="MBD3323636.1"/>
    <property type="molecule type" value="Genomic_DNA"/>
</dbReference>
<gene>
    <name evidence="4" type="ORF">GF339_03565</name>
</gene>
<evidence type="ECO:0000256" key="2">
    <source>
        <dbReference type="ARBA" id="ARBA00022833"/>
    </source>
</evidence>
<feature type="domain" description="CMP/dCMP-type deaminase" evidence="3">
    <location>
        <begin position="11"/>
        <end position="123"/>
    </location>
</feature>
<dbReference type="InterPro" id="IPR002125">
    <property type="entry name" value="CMP_dCMP_dom"/>
</dbReference>
<dbReference type="PROSITE" id="PS00903">
    <property type="entry name" value="CYT_DCMP_DEAMINASES_1"/>
    <property type="match status" value="1"/>
</dbReference>
<keyword evidence="2" id="KW-0862">Zinc</keyword>
<dbReference type="InterPro" id="IPR016192">
    <property type="entry name" value="APOBEC/CMP_deaminase_Zn-bd"/>
</dbReference>
<dbReference type="Proteomes" id="UP000649604">
    <property type="component" value="Unassembled WGS sequence"/>
</dbReference>
<dbReference type="PANTHER" id="PTHR11079:SF179">
    <property type="entry name" value="TRNA(ADENINE(34)) DEAMINASE, CHLOROPLASTIC"/>
    <property type="match status" value="1"/>
</dbReference>
<keyword evidence="1" id="KW-0479">Metal-binding</keyword>
<evidence type="ECO:0000313" key="4">
    <source>
        <dbReference type="EMBL" id="MBD3323636.1"/>
    </source>
</evidence>
<dbReference type="InterPro" id="IPR016193">
    <property type="entry name" value="Cytidine_deaminase-like"/>
</dbReference>
<evidence type="ECO:0000313" key="5">
    <source>
        <dbReference type="Proteomes" id="UP000649604"/>
    </source>
</evidence>
<dbReference type="AlphaFoldDB" id="A0A9D5JTZ0"/>
<accession>A0A9D5JTZ0</accession>
<organism evidence="4 5">
    <name type="scientific">candidate division KSB3 bacterium</name>
    <dbReference type="NCBI Taxonomy" id="2044937"/>
    <lineage>
        <taxon>Bacteria</taxon>
        <taxon>candidate division KSB3</taxon>
    </lineage>
</organism>
<name>A0A9D5JTZ0_9BACT</name>